<organism evidence="14 15">
    <name type="scientific">Vallitalea guaymasensis</name>
    <dbReference type="NCBI Taxonomy" id="1185412"/>
    <lineage>
        <taxon>Bacteria</taxon>
        <taxon>Bacillati</taxon>
        <taxon>Bacillota</taxon>
        <taxon>Clostridia</taxon>
        <taxon>Lachnospirales</taxon>
        <taxon>Vallitaleaceae</taxon>
        <taxon>Vallitalea</taxon>
    </lineage>
</organism>
<dbReference type="InterPro" id="IPR018060">
    <property type="entry name" value="HTH_AraC"/>
</dbReference>
<evidence type="ECO:0000256" key="1">
    <source>
        <dbReference type="ARBA" id="ARBA00004496"/>
    </source>
</evidence>
<dbReference type="CDD" id="cd17536">
    <property type="entry name" value="REC_YesN-like"/>
    <property type="match status" value="1"/>
</dbReference>
<dbReference type="InterPro" id="IPR051552">
    <property type="entry name" value="HptR"/>
</dbReference>
<evidence type="ECO:0000256" key="10">
    <source>
        <dbReference type="PROSITE-ProRule" id="PRU00169"/>
    </source>
</evidence>
<evidence type="ECO:0000256" key="8">
    <source>
        <dbReference type="ARBA" id="ARBA00023163"/>
    </source>
</evidence>
<evidence type="ECO:0000259" key="12">
    <source>
        <dbReference type="PROSITE" id="PS01124"/>
    </source>
</evidence>
<keyword evidence="5" id="KW-0902">Two-component regulatory system</keyword>
<feature type="modified residue" description="4-aspartylphosphate" evidence="10">
    <location>
        <position position="55"/>
    </location>
</feature>
<evidence type="ECO:0000256" key="7">
    <source>
        <dbReference type="ARBA" id="ARBA00023125"/>
    </source>
</evidence>
<evidence type="ECO:0000256" key="4">
    <source>
        <dbReference type="ARBA" id="ARBA00022553"/>
    </source>
</evidence>
<keyword evidence="4 10" id="KW-0597">Phosphoprotein</keyword>
<dbReference type="SUPFAM" id="SSF46689">
    <property type="entry name" value="Homeodomain-like"/>
    <property type="match status" value="2"/>
</dbReference>
<dbReference type="SUPFAM" id="SSF52172">
    <property type="entry name" value="CheY-like"/>
    <property type="match status" value="1"/>
</dbReference>
<evidence type="ECO:0000256" key="2">
    <source>
        <dbReference type="ARBA" id="ARBA00018672"/>
    </source>
</evidence>
<evidence type="ECO:0000313" key="14">
    <source>
        <dbReference type="EMBL" id="QUH30434.1"/>
    </source>
</evidence>
<keyword evidence="11" id="KW-0472">Membrane</keyword>
<dbReference type="PANTHER" id="PTHR42713:SF3">
    <property type="entry name" value="TRANSCRIPTIONAL REGULATORY PROTEIN HPTR"/>
    <property type="match status" value="1"/>
</dbReference>
<dbReference type="KEGG" id="vgu:HYG85_16585"/>
<gene>
    <name evidence="14" type="ORF">HYG85_16585</name>
</gene>
<dbReference type="PROSITE" id="PS50110">
    <property type="entry name" value="RESPONSE_REGULATORY"/>
    <property type="match status" value="1"/>
</dbReference>
<keyword evidence="6" id="KW-0805">Transcription regulation</keyword>
<evidence type="ECO:0000256" key="3">
    <source>
        <dbReference type="ARBA" id="ARBA00022490"/>
    </source>
</evidence>
<dbReference type="InterPro" id="IPR009057">
    <property type="entry name" value="Homeodomain-like_sf"/>
</dbReference>
<dbReference type="Gene3D" id="3.40.50.2300">
    <property type="match status" value="1"/>
</dbReference>
<dbReference type="PANTHER" id="PTHR42713">
    <property type="entry name" value="HISTIDINE KINASE-RELATED"/>
    <property type="match status" value="1"/>
</dbReference>
<keyword evidence="8" id="KW-0804">Transcription</keyword>
<reference evidence="14 15" key="1">
    <citation type="submission" date="2020-07" db="EMBL/GenBank/DDBJ databases">
        <title>Vallitalea guaymasensis genome.</title>
        <authorList>
            <person name="Postec A."/>
        </authorList>
    </citation>
    <scope>NUCLEOTIDE SEQUENCE [LARGE SCALE GENOMIC DNA]</scope>
    <source>
        <strain evidence="14 15">Ra1766G1</strain>
    </source>
</reference>
<evidence type="ECO:0000313" key="15">
    <source>
        <dbReference type="Proteomes" id="UP000677305"/>
    </source>
</evidence>
<proteinExistence type="predicted"/>
<dbReference type="GO" id="GO:0005737">
    <property type="term" value="C:cytoplasm"/>
    <property type="evidence" value="ECO:0007669"/>
    <property type="project" value="UniProtKB-SubCell"/>
</dbReference>
<feature type="domain" description="Response regulatory" evidence="13">
    <location>
        <begin position="3"/>
        <end position="120"/>
    </location>
</feature>
<dbReference type="GO" id="GO:0000160">
    <property type="term" value="P:phosphorelay signal transduction system"/>
    <property type="evidence" value="ECO:0007669"/>
    <property type="project" value="UniProtKB-KW"/>
</dbReference>
<dbReference type="Pfam" id="PF12833">
    <property type="entry name" value="HTH_18"/>
    <property type="match status" value="1"/>
</dbReference>
<comment type="subcellular location">
    <subcellularLocation>
        <location evidence="1">Cytoplasm</location>
    </subcellularLocation>
</comment>
<dbReference type="Proteomes" id="UP000677305">
    <property type="component" value="Chromosome"/>
</dbReference>
<dbReference type="InterPro" id="IPR001789">
    <property type="entry name" value="Sig_transdc_resp-reg_receiver"/>
</dbReference>
<keyword evidence="11" id="KW-0812">Transmembrane</keyword>
<evidence type="ECO:0000256" key="9">
    <source>
        <dbReference type="ARBA" id="ARBA00024867"/>
    </source>
</evidence>
<dbReference type="InterPro" id="IPR011006">
    <property type="entry name" value="CheY-like_superfamily"/>
</dbReference>
<keyword evidence="3" id="KW-0963">Cytoplasm</keyword>
<dbReference type="GO" id="GO:0043565">
    <property type="term" value="F:sequence-specific DNA binding"/>
    <property type="evidence" value="ECO:0007669"/>
    <property type="project" value="InterPro"/>
</dbReference>
<evidence type="ECO:0000256" key="6">
    <source>
        <dbReference type="ARBA" id="ARBA00023015"/>
    </source>
</evidence>
<dbReference type="PROSITE" id="PS01124">
    <property type="entry name" value="HTH_ARAC_FAMILY_2"/>
    <property type="match status" value="1"/>
</dbReference>
<sequence>MYKVLIVDDEILSRYALRTLISKNFNNLEVVGEAESGKQAITLCEKFNPDIVIMDIKMPGMDGLEASQKILSKMPDINILILTAYDYFEYIQKAMEIGIVNYLLKPIVTNDTVYKINKVLESIESRGDIQKKSLEEKIESIIPVIEKELVNAFIEGTIDSNEINHYMEVLQYQIYKGYFMLISFQNDDMKHINSSIMKRRNREKIINTVKRYLPFMTSFILGTPIGNTIVLFIYQKEKNNIDTIEESKLIAANLRYKIRIIDKLDIYLGIGNCYKDPNNFGKSYQESWESLQRAIKESTIYHYCDMEKSYKGQVLYQYPIKLEKELTGKLKIGSKEECLLLCEQILENIFHNCFNLNILKDYLCQFIYSLKHKMIELNVRDDMINFTSTISALSSIKESDEVKIWVYNITNYILDKIYEMKKQDETQIIKDIYDYINTNFKKDISLNQVADLVELSPQYVSKLFKDKFNVNFIDYIIGLRLESSKELLKNTKLKIKEISKRVGYEDSNYFCRIFKKNIGMSPKEYRHKR</sequence>
<dbReference type="AlphaFoldDB" id="A0A8J8MCD9"/>
<evidence type="ECO:0000256" key="5">
    <source>
        <dbReference type="ARBA" id="ARBA00023012"/>
    </source>
</evidence>
<keyword evidence="7" id="KW-0238">DNA-binding</keyword>
<accession>A0A8J8MCD9</accession>
<dbReference type="Pfam" id="PF00072">
    <property type="entry name" value="Response_reg"/>
    <property type="match status" value="1"/>
</dbReference>
<keyword evidence="15" id="KW-1185">Reference proteome</keyword>
<dbReference type="SMART" id="SM00342">
    <property type="entry name" value="HTH_ARAC"/>
    <property type="match status" value="1"/>
</dbReference>
<comment type="function">
    <text evidence="9">May play the central regulatory role in sporulation. It may be an element of the effector pathway responsible for the activation of sporulation genes in response to nutritional stress. Spo0A may act in concert with spo0H (a sigma factor) to control the expression of some genes that are critical to the sporulation process.</text>
</comment>
<dbReference type="PRINTS" id="PR00032">
    <property type="entry name" value="HTHARAC"/>
</dbReference>
<dbReference type="EMBL" id="CP058561">
    <property type="protein sequence ID" value="QUH30434.1"/>
    <property type="molecule type" value="Genomic_DNA"/>
</dbReference>
<evidence type="ECO:0000259" key="13">
    <source>
        <dbReference type="PROSITE" id="PS50110"/>
    </source>
</evidence>
<evidence type="ECO:0000256" key="11">
    <source>
        <dbReference type="SAM" id="Phobius"/>
    </source>
</evidence>
<dbReference type="Gene3D" id="1.10.10.60">
    <property type="entry name" value="Homeodomain-like"/>
    <property type="match status" value="2"/>
</dbReference>
<protein>
    <recommendedName>
        <fullName evidence="2">Stage 0 sporulation protein A homolog</fullName>
    </recommendedName>
</protein>
<name>A0A8J8MCD9_9FIRM</name>
<keyword evidence="11" id="KW-1133">Transmembrane helix</keyword>
<dbReference type="InterPro" id="IPR020449">
    <property type="entry name" value="Tscrpt_reg_AraC-type_HTH"/>
</dbReference>
<dbReference type="SMART" id="SM00448">
    <property type="entry name" value="REC"/>
    <property type="match status" value="1"/>
</dbReference>
<feature type="domain" description="HTH araC/xylS-type" evidence="12">
    <location>
        <begin position="430"/>
        <end position="528"/>
    </location>
</feature>
<dbReference type="GO" id="GO:0003700">
    <property type="term" value="F:DNA-binding transcription factor activity"/>
    <property type="evidence" value="ECO:0007669"/>
    <property type="project" value="InterPro"/>
</dbReference>
<feature type="transmembrane region" description="Helical" evidence="11">
    <location>
        <begin position="212"/>
        <end position="234"/>
    </location>
</feature>
<dbReference type="RefSeq" id="WP_212690602.1">
    <property type="nucleotide sequence ID" value="NZ_CP058561.1"/>
</dbReference>